<dbReference type="InterPro" id="IPR010035">
    <property type="entry name" value="Thi_S"/>
</dbReference>
<organism evidence="1 2">
    <name type="scientific">Legionella norrlandica</name>
    <dbReference type="NCBI Taxonomy" id="1498499"/>
    <lineage>
        <taxon>Bacteria</taxon>
        <taxon>Pseudomonadati</taxon>
        <taxon>Pseudomonadota</taxon>
        <taxon>Gammaproteobacteria</taxon>
        <taxon>Legionellales</taxon>
        <taxon>Legionellaceae</taxon>
        <taxon>Legionella</taxon>
    </lineage>
</organism>
<dbReference type="InterPro" id="IPR012675">
    <property type="entry name" value="Beta-grasp_dom_sf"/>
</dbReference>
<accession>A0A0A2T8U8</accession>
<name>A0A0A2T8U8_9GAMM</name>
<protein>
    <submittedName>
        <fullName evidence="1">Thiamine biosynthesis protein ThiS</fullName>
    </submittedName>
</protein>
<dbReference type="Gene3D" id="3.10.20.30">
    <property type="match status" value="1"/>
</dbReference>
<dbReference type="Pfam" id="PF02597">
    <property type="entry name" value="ThiS"/>
    <property type="match status" value="1"/>
</dbReference>
<sequence length="67" mass="7667">MVNIYLNDQIHEIESSLSLSDFLKQQNNTQQHFAVAINNRHIPKDSYKTTVLKANDRVDILLPMQGG</sequence>
<dbReference type="Proteomes" id="UP000054422">
    <property type="component" value="Unassembled WGS sequence"/>
</dbReference>
<dbReference type="EMBL" id="JNCF01000009">
    <property type="protein sequence ID" value="KGP63843.1"/>
    <property type="molecule type" value="Genomic_DNA"/>
</dbReference>
<evidence type="ECO:0000313" key="2">
    <source>
        <dbReference type="Proteomes" id="UP000054422"/>
    </source>
</evidence>
<dbReference type="SUPFAM" id="SSF54285">
    <property type="entry name" value="MoaD/ThiS"/>
    <property type="match status" value="1"/>
</dbReference>
<keyword evidence="2" id="KW-1185">Reference proteome</keyword>
<dbReference type="CDD" id="cd00565">
    <property type="entry name" value="Ubl_ThiS"/>
    <property type="match status" value="1"/>
</dbReference>
<comment type="caution">
    <text evidence="1">The sequence shown here is derived from an EMBL/GenBank/DDBJ whole genome shotgun (WGS) entry which is preliminary data.</text>
</comment>
<evidence type="ECO:0000313" key="1">
    <source>
        <dbReference type="EMBL" id="KGP63843.1"/>
    </source>
</evidence>
<dbReference type="STRING" id="1498499.EP47_12510"/>
<dbReference type="NCBIfam" id="TIGR01683">
    <property type="entry name" value="thiS"/>
    <property type="match status" value="1"/>
</dbReference>
<reference evidence="1 2" key="1">
    <citation type="submission" date="2014-05" db="EMBL/GenBank/DDBJ databases">
        <authorList>
            <person name="Rizzardi K."/>
            <person name="Winiecka-Krusnell J."/>
            <person name="Ramliden M."/>
            <person name="Alm E."/>
            <person name="Andersson S."/>
            <person name="Byfors S."/>
        </authorList>
    </citation>
    <scope>NUCLEOTIDE SEQUENCE [LARGE SCALE GENOMIC DNA]</scope>
    <source>
        <strain evidence="1 2">LEGN</strain>
    </source>
</reference>
<gene>
    <name evidence="1" type="ORF">EP47_12510</name>
</gene>
<dbReference type="InterPro" id="IPR016155">
    <property type="entry name" value="Mopterin_synth/thiamin_S_b"/>
</dbReference>
<dbReference type="PANTHER" id="PTHR34472">
    <property type="entry name" value="SULFUR CARRIER PROTEIN THIS"/>
    <property type="match status" value="1"/>
</dbReference>
<dbReference type="InterPro" id="IPR003749">
    <property type="entry name" value="ThiS/MoaD-like"/>
</dbReference>
<dbReference type="OrthoDB" id="9800283at2"/>
<dbReference type="RefSeq" id="WP_035887831.1">
    <property type="nucleotide sequence ID" value="NZ_JNCF01000009.1"/>
</dbReference>
<dbReference type="AlphaFoldDB" id="A0A0A2T8U8"/>
<dbReference type="PANTHER" id="PTHR34472:SF1">
    <property type="entry name" value="SULFUR CARRIER PROTEIN THIS"/>
    <property type="match status" value="1"/>
</dbReference>
<proteinExistence type="predicted"/>